<dbReference type="InterPro" id="IPR036275">
    <property type="entry name" value="YdgH-like_sf"/>
</dbReference>
<dbReference type="EMBL" id="FOVG01000007">
    <property type="protein sequence ID" value="SFO49874.1"/>
    <property type="molecule type" value="Genomic_DNA"/>
</dbReference>
<name>A0A1I5HNK2_9GAMM</name>
<reference evidence="5" key="1">
    <citation type="submission" date="2016-10" db="EMBL/GenBank/DDBJ databases">
        <authorList>
            <person name="Varghese N."/>
            <person name="Submissions S."/>
        </authorList>
    </citation>
    <scope>NUCLEOTIDE SEQUENCE [LARGE SCALE GENOMIC DNA]</scope>
    <source>
        <strain evidence="5">OV426</strain>
    </source>
</reference>
<evidence type="ECO:0000256" key="2">
    <source>
        <dbReference type="SAM" id="SignalP"/>
    </source>
</evidence>
<feature type="signal peptide" evidence="2">
    <location>
        <begin position="1"/>
        <end position="19"/>
    </location>
</feature>
<dbReference type="Gene3D" id="3.30.1660.10">
    <property type="entry name" value="Flavin-binding protein dodecin"/>
    <property type="match status" value="1"/>
</dbReference>
<evidence type="ECO:0000313" key="5">
    <source>
        <dbReference type="Proteomes" id="UP000198968"/>
    </source>
</evidence>
<dbReference type="OrthoDB" id="6520115at2"/>
<dbReference type="SUPFAM" id="SSF159871">
    <property type="entry name" value="YdgH-like"/>
    <property type="match status" value="1"/>
</dbReference>
<dbReference type="RefSeq" id="WP_090967052.1">
    <property type="nucleotide sequence ID" value="NZ_FOVG01000007.1"/>
</dbReference>
<feature type="domain" description="YdgH/BhsA/McbA-like" evidence="3">
    <location>
        <begin position="35"/>
        <end position="87"/>
    </location>
</feature>
<evidence type="ECO:0000256" key="1">
    <source>
        <dbReference type="ARBA" id="ARBA00022729"/>
    </source>
</evidence>
<feature type="chain" id="PRO_5011716745" description="YdgH/BhsA/McbA-like domain-containing protein" evidence="2">
    <location>
        <begin position="20"/>
        <end position="89"/>
    </location>
</feature>
<proteinExistence type="predicted"/>
<keyword evidence="1 2" id="KW-0732">Signal</keyword>
<dbReference type="InterPro" id="IPR025543">
    <property type="entry name" value="Dodecin-like"/>
</dbReference>
<accession>A0A1I5HNK2</accession>
<dbReference type="Pfam" id="PF07338">
    <property type="entry name" value="YdgH_BhsA-like"/>
    <property type="match status" value="1"/>
</dbReference>
<keyword evidence="5" id="KW-1185">Reference proteome</keyword>
<dbReference type="NCBIfam" id="NF007400">
    <property type="entry name" value="PRK09929.1"/>
    <property type="match status" value="1"/>
</dbReference>
<protein>
    <recommendedName>
        <fullName evidence="3">YdgH/BhsA/McbA-like domain-containing protein</fullName>
    </recommendedName>
</protein>
<sequence>MKKLIFGVVICSLSFGSLAAEMMSKNDFMKVKDQYEKIGDISTSGETSPSDAKAELSKMADEKGGDVFVLTSANTNNKIKGTADVYKKK</sequence>
<dbReference type="AlphaFoldDB" id="A0A1I5HNK2"/>
<evidence type="ECO:0000259" key="3">
    <source>
        <dbReference type="Pfam" id="PF07338"/>
    </source>
</evidence>
<gene>
    <name evidence="4" type="ORF">SAMN05428971_4217</name>
</gene>
<organism evidence="4 5">
    <name type="scientific">Candidatus Pantoea varia</name>
    <dbReference type="NCBI Taxonomy" id="1881036"/>
    <lineage>
        <taxon>Bacteria</taxon>
        <taxon>Pseudomonadati</taxon>
        <taxon>Pseudomonadota</taxon>
        <taxon>Gammaproteobacteria</taxon>
        <taxon>Enterobacterales</taxon>
        <taxon>Erwiniaceae</taxon>
        <taxon>Pantoea</taxon>
    </lineage>
</organism>
<dbReference type="InterPro" id="IPR010854">
    <property type="entry name" value="YdgH/BhsA/McbA-like_dom"/>
</dbReference>
<dbReference type="Proteomes" id="UP000198968">
    <property type="component" value="Unassembled WGS sequence"/>
</dbReference>
<evidence type="ECO:0000313" key="4">
    <source>
        <dbReference type="EMBL" id="SFO49874.1"/>
    </source>
</evidence>